<dbReference type="OrthoDB" id="9097165at2"/>
<evidence type="ECO:0000313" key="2">
    <source>
        <dbReference type="EMBL" id="SHJ85654.1"/>
    </source>
</evidence>
<organism evidence="2 3">
    <name type="scientific">Paraburkholderia terricola</name>
    <dbReference type="NCBI Taxonomy" id="169427"/>
    <lineage>
        <taxon>Bacteria</taxon>
        <taxon>Pseudomonadati</taxon>
        <taxon>Pseudomonadota</taxon>
        <taxon>Betaproteobacteria</taxon>
        <taxon>Burkholderiales</taxon>
        <taxon>Burkholderiaceae</taxon>
        <taxon>Paraburkholderia</taxon>
    </lineage>
</organism>
<dbReference type="KEGG" id="pts:CUJ90_30995"/>
<dbReference type="GeneID" id="301982520"/>
<dbReference type="EMBL" id="FRAB01000008">
    <property type="protein sequence ID" value="SHJ85654.1"/>
    <property type="molecule type" value="Genomic_DNA"/>
</dbReference>
<protein>
    <submittedName>
        <fullName evidence="2">Type III secretion protein HrpB7</fullName>
    </submittedName>
</protein>
<dbReference type="Proteomes" id="UP000184395">
    <property type="component" value="Unassembled WGS sequence"/>
</dbReference>
<accession>A0A1M6MQD9</accession>
<dbReference type="AlphaFoldDB" id="A0A1M6MQD9"/>
<dbReference type="InterPro" id="IPR013392">
    <property type="entry name" value="T3SS_HrpB7"/>
</dbReference>
<name>A0A1M6MQD9_9BURK</name>
<evidence type="ECO:0000313" key="3">
    <source>
        <dbReference type="Proteomes" id="UP000184395"/>
    </source>
</evidence>
<dbReference type="Pfam" id="PF09486">
    <property type="entry name" value="HrpB7"/>
    <property type="match status" value="1"/>
</dbReference>
<feature type="coiled-coil region" evidence="1">
    <location>
        <begin position="92"/>
        <end position="126"/>
    </location>
</feature>
<keyword evidence="1" id="KW-0175">Coiled coil</keyword>
<reference evidence="2 3" key="1">
    <citation type="submission" date="2016-11" db="EMBL/GenBank/DDBJ databases">
        <authorList>
            <person name="Jaros S."/>
            <person name="Januszkiewicz K."/>
            <person name="Wedrychowicz H."/>
        </authorList>
    </citation>
    <scope>NUCLEOTIDE SEQUENCE [LARGE SCALE GENOMIC DNA]</scope>
    <source>
        <strain evidence="2 3">LMG 20594</strain>
    </source>
</reference>
<sequence>MSAAPNPDTTRRRVAALGHTVSRRGRLDTRLQAALTARRDAHAQAVARHDAQRERVELAGDELRAYRERVARMMSGGSAFQLADLNATMRYADVVAARVQQLESELAALETAMRAAAEELAAAARALANNRGRMDLCRERIATLRRSLDQHAADEADEDAEETALARLRLMPRPA</sequence>
<gene>
    <name evidence="2" type="ORF">SAMN05192548_100842</name>
</gene>
<dbReference type="RefSeq" id="WP_073428334.1">
    <property type="nucleotide sequence ID" value="NZ_CADFGY010000010.1"/>
</dbReference>
<proteinExistence type="predicted"/>
<dbReference type="STRING" id="169427.SAMN05192548_100842"/>
<evidence type="ECO:0000256" key="1">
    <source>
        <dbReference type="SAM" id="Coils"/>
    </source>
</evidence>